<dbReference type="AlphaFoldDB" id="A0A841L9D9"/>
<gene>
    <name evidence="1" type="ORF">FHS79_003468</name>
</gene>
<evidence type="ECO:0000313" key="1">
    <source>
        <dbReference type="EMBL" id="MBB6229267.1"/>
    </source>
</evidence>
<protein>
    <submittedName>
        <fullName evidence="1">Uncharacterized protein</fullName>
    </submittedName>
</protein>
<organism evidence="1 2">
    <name type="scientific">Polymorphobacter multimanifer</name>
    <dbReference type="NCBI Taxonomy" id="1070431"/>
    <lineage>
        <taxon>Bacteria</taxon>
        <taxon>Pseudomonadati</taxon>
        <taxon>Pseudomonadota</taxon>
        <taxon>Alphaproteobacteria</taxon>
        <taxon>Sphingomonadales</taxon>
        <taxon>Sphingosinicellaceae</taxon>
        <taxon>Polymorphobacter</taxon>
    </lineage>
</organism>
<name>A0A841L9D9_9SPHN</name>
<evidence type="ECO:0000313" key="2">
    <source>
        <dbReference type="Proteomes" id="UP000538147"/>
    </source>
</evidence>
<sequence length="32" mass="3351">MDIPDAKASVEKAVPLSARFETIATTMPATST</sequence>
<accession>A0A841L9D9</accession>
<reference evidence="1 2" key="1">
    <citation type="submission" date="2020-08" db="EMBL/GenBank/DDBJ databases">
        <title>Genomic Encyclopedia of Type Strains, Phase IV (KMG-IV): sequencing the most valuable type-strain genomes for metagenomic binning, comparative biology and taxonomic classification.</title>
        <authorList>
            <person name="Goeker M."/>
        </authorList>
    </citation>
    <scope>NUCLEOTIDE SEQUENCE [LARGE SCALE GENOMIC DNA]</scope>
    <source>
        <strain evidence="1 2">DSM 102189</strain>
    </source>
</reference>
<dbReference type="EMBL" id="JACIIV010000038">
    <property type="protein sequence ID" value="MBB6229267.1"/>
    <property type="molecule type" value="Genomic_DNA"/>
</dbReference>
<keyword evidence="2" id="KW-1185">Reference proteome</keyword>
<proteinExistence type="predicted"/>
<comment type="caution">
    <text evidence="1">The sequence shown here is derived from an EMBL/GenBank/DDBJ whole genome shotgun (WGS) entry which is preliminary data.</text>
</comment>
<dbReference type="Proteomes" id="UP000538147">
    <property type="component" value="Unassembled WGS sequence"/>
</dbReference>